<dbReference type="AlphaFoldDB" id="A0A949X4H9"/>
<protein>
    <submittedName>
        <fullName evidence="3">Glycosyltransferase family 4 protein</fullName>
    </submittedName>
</protein>
<dbReference type="InterPro" id="IPR050194">
    <property type="entry name" value="Glycosyltransferase_grp1"/>
</dbReference>
<reference evidence="3" key="1">
    <citation type="submission" date="2020-12" db="EMBL/GenBank/DDBJ databases">
        <title>Clostridium thailandense sp. nov., a novel acetogenic bacterium isolated from peat land soil in Thailand.</title>
        <authorList>
            <person name="Chaikitkaew S."/>
            <person name="Birkeland N.K."/>
        </authorList>
    </citation>
    <scope>NUCLEOTIDE SEQUENCE</scope>
    <source>
        <strain evidence="3">PL3</strain>
    </source>
</reference>
<dbReference type="PANTHER" id="PTHR45947">
    <property type="entry name" value="SULFOQUINOVOSYL TRANSFERASE SQD2"/>
    <property type="match status" value="1"/>
</dbReference>
<sequence length="402" mass="45915">MKIGLFTDTYYPQINGVATSVLMLKENLERLGHQVYVFTTTDPKAEKKETNVYRVPSIPFVSERRVGVFYNHRLAKLIKELDLDLIHTHTEFSLGIFGRTIAKELNIPFLHTYHTIYEDYTHYIVKLAALAPIAKMAARKLSLNFCNSADEVIVPTDKVKELLLSYEIKQNISVIPTGIKLDKFSKYNYDSEAICNLRTSLGIGVEDKCLLYVGRISKEKNIEEILISMKSYLKDKEGVKFVLIGDGPEKSNLEDMARELGIYKQTIFAGERPWDEIGMYYQIGDVFISASQSETQGLTYIEALASGLPVVAKADKCLEGVVQNNVNGYTFHDQEEFLRSLDSILYNNLLKKNLSHEAIESTKKFSVENFAYTVEELYKNVLLEKKDYEDLLYRNMTALKSH</sequence>
<feature type="domain" description="Glycosyltransferase subfamily 4-like N-terminal" evidence="2">
    <location>
        <begin position="14"/>
        <end position="182"/>
    </location>
</feature>
<dbReference type="GO" id="GO:0016758">
    <property type="term" value="F:hexosyltransferase activity"/>
    <property type="evidence" value="ECO:0007669"/>
    <property type="project" value="TreeGrafter"/>
</dbReference>
<proteinExistence type="predicted"/>
<dbReference type="InterPro" id="IPR028098">
    <property type="entry name" value="Glyco_trans_4-like_N"/>
</dbReference>
<dbReference type="Proteomes" id="UP000694308">
    <property type="component" value="Unassembled WGS sequence"/>
</dbReference>
<feature type="domain" description="Glycosyl transferase family 1" evidence="1">
    <location>
        <begin position="198"/>
        <end position="358"/>
    </location>
</feature>
<dbReference type="PANTHER" id="PTHR45947:SF3">
    <property type="entry name" value="SULFOQUINOVOSYL TRANSFERASE SQD2"/>
    <property type="match status" value="1"/>
</dbReference>
<comment type="caution">
    <text evidence="3">The sequence shown here is derived from an EMBL/GenBank/DDBJ whole genome shotgun (WGS) entry which is preliminary data.</text>
</comment>
<accession>A0A949X4H9</accession>
<dbReference type="RefSeq" id="WP_218321091.1">
    <property type="nucleotide sequence ID" value="NZ_JAEEGC010000062.1"/>
</dbReference>
<evidence type="ECO:0000313" key="3">
    <source>
        <dbReference type="EMBL" id="MBV7274023.1"/>
    </source>
</evidence>
<keyword evidence="4" id="KW-1185">Reference proteome</keyword>
<name>A0A949X4H9_9CLOT</name>
<dbReference type="InterPro" id="IPR001296">
    <property type="entry name" value="Glyco_trans_1"/>
</dbReference>
<evidence type="ECO:0000259" key="2">
    <source>
        <dbReference type="Pfam" id="PF13439"/>
    </source>
</evidence>
<dbReference type="CDD" id="cd03817">
    <property type="entry name" value="GT4_UGDG-like"/>
    <property type="match status" value="1"/>
</dbReference>
<dbReference type="Pfam" id="PF13439">
    <property type="entry name" value="Glyco_transf_4"/>
    <property type="match status" value="1"/>
</dbReference>
<organism evidence="3 4">
    <name type="scientific">Clostridium thailandense</name>
    <dbReference type="NCBI Taxonomy" id="2794346"/>
    <lineage>
        <taxon>Bacteria</taxon>
        <taxon>Bacillati</taxon>
        <taxon>Bacillota</taxon>
        <taxon>Clostridia</taxon>
        <taxon>Eubacteriales</taxon>
        <taxon>Clostridiaceae</taxon>
        <taxon>Clostridium</taxon>
    </lineage>
</organism>
<evidence type="ECO:0000313" key="4">
    <source>
        <dbReference type="Proteomes" id="UP000694308"/>
    </source>
</evidence>
<evidence type="ECO:0000259" key="1">
    <source>
        <dbReference type="Pfam" id="PF00534"/>
    </source>
</evidence>
<dbReference type="EMBL" id="JAEEGC010000062">
    <property type="protein sequence ID" value="MBV7274023.1"/>
    <property type="molecule type" value="Genomic_DNA"/>
</dbReference>
<dbReference type="Pfam" id="PF00534">
    <property type="entry name" value="Glycos_transf_1"/>
    <property type="match status" value="1"/>
</dbReference>
<gene>
    <name evidence="3" type="ORF">I6U48_14040</name>
</gene>